<evidence type="ECO:0000313" key="1">
    <source>
        <dbReference type="EMBL" id="NEU66931.1"/>
    </source>
</evidence>
<proteinExistence type="predicted"/>
<keyword evidence="2" id="KW-1185">Reference proteome</keyword>
<gene>
    <name evidence="1" type="ORF">GK091_08565</name>
</gene>
<evidence type="ECO:0000313" key="2">
    <source>
        <dbReference type="Proteomes" id="UP000477386"/>
    </source>
</evidence>
<dbReference type="AlphaFoldDB" id="A0A6M0IHY0"/>
<protein>
    <submittedName>
        <fullName evidence="1">Uncharacterized protein</fullName>
    </submittedName>
</protein>
<dbReference type="Proteomes" id="UP000477386">
    <property type="component" value="Unassembled WGS sequence"/>
</dbReference>
<organism evidence="1 2">
    <name type="scientific">Spirosoma agri</name>
    <dbReference type="NCBI Taxonomy" id="1987381"/>
    <lineage>
        <taxon>Bacteria</taxon>
        <taxon>Pseudomonadati</taxon>
        <taxon>Bacteroidota</taxon>
        <taxon>Cytophagia</taxon>
        <taxon>Cytophagales</taxon>
        <taxon>Cytophagaceae</taxon>
        <taxon>Spirosoma</taxon>
    </lineage>
</organism>
<name>A0A6M0IHY0_9BACT</name>
<accession>A0A6M0IHY0</accession>
<comment type="caution">
    <text evidence="1">The sequence shown here is derived from an EMBL/GenBank/DDBJ whole genome shotgun (WGS) entry which is preliminary data.</text>
</comment>
<sequence>MCFPHRQYSYRCVSPTASIHIDPSFHKVAFEIQIEDLSETAFTEELERYQQLAFANVVYINHHVRDFNACLKGQIEDRFTERYNVSLNEKRVFTAINVVKTKQADVIAVPVIQRKVVIQPKTHQSESYADEPTLRQDIYEDVLSVLYNVGKSLERKPSLYLSKGEEQLRDLFLLFLETRYEAITATGETFNRMGKTDILLRYSVDGSNLFIAECKIWKGQAEYLKAIDQLLGYLTWRDSKASVILFVRQNEFSSVLSKIVQSTPQHPNFHKETGKRGESSFSYKFNLPQDKNKQIYLEIIAFHFDTKFESEVRELRLK</sequence>
<dbReference type="EMBL" id="JAAGNZ010000001">
    <property type="protein sequence ID" value="NEU66931.1"/>
    <property type="molecule type" value="Genomic_DNA"/>
</dbReference>
<dbReference type="RefSeq" id="WP_164036323.1">
    <property type="nucleotide sequence ID" value="NZ_JAAGNZ010000001.1"/>
</dbReference>
<reference evidence="1 2" key="1">
    <citation type="submission" date="2020-02" db="EMBL/GenBank/DDBJ databases">
        <title>Draft genome sequence of two Spirosoma agri KCTC 52727 and Spirosoma terrae KCTC 52035.</title>
        <authorList>
            <person name="Rojas J."/>
            <person name="Ambika Manirajan B."/>
            <person name="Ratering S."/>
            <person name="Suarez C."/>
            <person name="Schnell S."/>
        </authorList>
    </citation>
    <scope>NUCLEOTIDE SEQUENCE [LARGE SCALE GENOMIC DNA]</scope>
    <source>
        <strain evidence="1 2">KCTC 52727</strain>
    </source>
</reference>